<dbReference type="InterPro" id="IPR027417">
    <property type="entry name" value="P-loop_NTPase"/>
</dbReference>
<evidence type="ECO:0000256" key="1">
    <source>
        <dbReference type="RuleBase" id="RU004560"/>
    </source>
</evidence>
<organism evidence="3 4">
    <name type="scientific">Poecilia reticulata</name>
    <name type="common">Guppy</name>
    <name type="synonym">Acanthophacelus reticulatus</name>
    <dbReference type="NCBI Taxonomy" id="8081"/>
    <lineage>
        <taxon>Eukaryota</taxon>
        <taxon>Metazoa</taxon>
        <taxon>Chordata</taxon>
        <taxon>Craniata</taxon>
        <taxon>Vertebrata</taxon>
        <taxon>Euteleostomi</taxon>
        <taxon>Actinopterygii</taxon>
        <taxon>Neopterygii</taxon>
        <taxon>Teleostei</taxon>
        <taxon>Neoteleostei</taxon>
        <taxon>Acanthomorphata</taxon>
        <taxon>Ovalentaria</taxon>
        <taxon>Atherinomorphae</taxon>
        <taxon>Cyprinodontiformes</taxon>
        <taxon>Poeciliidae</taxon>
        <taxon>Poeciliinae</taxon>
        <taxon>Poecilia</taxon>
    </lineage>
</organism>
<reference evidence="3" key="2">
    <citation type="submission" date="2025-08" db="UniProtKB">
        <authorList>
            <consortium name="Ensembl"/>
        </authorList>
    </citation>
    <scope>IDENTIFICATION</scope>
    <source>
        <strain evidence="3">Guanapo</strain>
    </source>
</reference>
<dbReference type="PANTHER" id="PTHR32046">
    <property type="entry name" value="G DOMAIN-CONTAINING PROTEIN"/>
    <property type="match status" value="1"/>
</dbReference>
<comment type="similarity">
    <text evidence="1">Belongs to the TRAFAC class TrmE-Era-EngA-EngB-Septin-like GTPase superfamily. Septin GTPase family.</text>
</comment>
<reference evidence="3" key="3">
    <citation type="submission" date="2025-09" db="UniProtKB">
        <authorList>
            <consortium name="Ensembl"/>
        </authorList>
    </citation>
    <scope>IDENTIFICATION</scope>
    <source>
        <strain evidence="3">Guanapo</strain>
    </source>
</reference>
<sequence>MASHLIMTSSAFEDMMPSSLPVRPGPPAGHQLRATINKTGNVSRVTVGEKNPNRPNKSILLVGERAAGKPALIDALLNYSLGLKPEHGVWFQVVEEVEKSQSASQTPDVIVYQIFEVKNQTLPFSLTVIDTPGYGDSRGVQHDDEVSNSLLNMFQTRDGATDLHAVGLVMKATDHRVSDRLKYVFNSVVSLFGAGNTVALITHSDGMPPHAALKALEEANITSSKNNKNQSVHFVFNNQKMIQRTQENLFGLETAWRVSLNGLTAFARFLHAAQPNDLTATFQVLAERARLTACVQNLQDRIRFTELKQRDVRLTQEELHKHAEERKSQQLIITVTEAFKDTEPIRTGSSGSVLEAAVCCPVCEENCHYPGCTMGLRAQRCEVMKDGACTSCTNRCPASYHVKDNLKFVIRTRKVQLTEAEVAQTCDQNQNQAAGGIRPGLLENLEKQMQQLEAERSHLLDRAYQHVVQLGQTRPVTVNSGSTQVLLDFLINKMKQKGDEAKVKKLEEMDKKMDDRTRAELLDK</sequence>
<feature type="domain" description="Septin-type G" evidence="2">
    <location>
        <begin position="58"/>
        <end position="137"/>
    </location>
</feature>
<dbReference type="SUPFAM" id="SSF52540">
    <property type="entry name" value="P-loop containing nucleoside triphosphate hydrolases"/>
    <property type="match status" value="1"/>
</dbReference>
<reference evidence="4" key="1">
    <citation type="submission" date="2013-11" db="EMBL/GenBank/DDBJ databases">
        <title>The genomic landscape of the Guanapo guppy.</title>
        <authorList>
            <person name="Kuenstner A."/>
            <person name="Dreyer C."/>
        </authorList>
    </citation>
    <scope>NUCLEOTIDE SEQUENCE</scope>
    <source>
        <strain evidence="4">Guanapo</strain>
    </source>
</reference>
<accession>A0A3P9P8F5</accession>
<keyword evidence="1" id="KW-0342">GTP-binding</keyword>
<keyword evidence="4" id="KW-1185">Reference proteome</keyword>
<evidence type="ECO:0000313" key="4">
    <source>
        <dbReference type="Proteomes" id="UP000242638"/>
    </source>
</evidence>
<dbReference type="Pfam" id="PF00735">
    <property type="entry name" value="Septin"/>
    <property type="match status" value="1"/>
</dbReference>
<dbReference type="OMA" id="THADGME"/>
<dbReference type="InterPro" id="IPR030379">
    <property type="entry name" value="G_SEPTIN_dom"/>
</dbReference>
<evidence type="ECO:0000259" key="2">
    <source>
        <dbReference type="Pfam" id="PF00735"/>
    </source>
</evidence>
<evidence type="ECO:0000313" key="3">
    <source>
        <dbReference type="Ensembl" id="ENSPREP00000018089.1"/>
    </source>
</evidence>
<proteinExistence type="inferred from homology"/>
<dbReference type="Proteomes" id="UP000242638">
    <property type="component" value="Unassembled WGS sequence"/>
</dbReference>
<dbReference type="PANTHER" id="PTHR32046:SF11">
    <property type="entry name" value="IMMUNE-ASSOCIATED NUCLEOTIDE-BINDING PROTEIN 10-LIKE"/>
    <property type="match status" value="1"/>
</dbReference>
<protein>
    <recommendedName>
        <fullName evidence="2">Septin-type G domain-containing protein</fullName>
    </recommendedName>
</protein>
<dbReference type="Ensembl" id="ENSPRET00000018284.1">
    <property type="protein sequence ID" value="ENSPREP00000018089.1"/>
    <property type="gene ID" value="ENSPREG00000012244.1"/>
</dbReference>
<keyword evidence="1" id="KW-0547">Nucleotide-binding</keyword>
<dbReference type="Bgee" id="ENSPREG00000012244">
    <property type="expression patterns" value="Expressed in caudal fin and 1 other cell type or tissue"/>
</dbReference>
<dbReference type="AlphaFoldDB" id="A0A3P9P8F5"/>
<dbReference type="STRING" id="8081.ENSPREP00000018089"/>
<dbReference type="Gene3D" id="3.40.50.300">
    <property type="entry name" value="P-loop containing nucleotide triphosphate hydrolases"/>
    <property type="match status" value="1"/>
</dbReference>
<name>A0A3P9P8F5_POERE</name>
<dbReference type="GeneTree" id="ENSGT00500000044904"/>
<dbReference type="GO" id="GO:0005525">
    <property type="term" value="F:GTP binding"/>
    <property type="evidence" value="ECO:0007669"/>
    <property type="project" value="UniProtKB-KW"/>
</dbReference>